<keyword evidence="7 8" id="KW-0472">Membrane</keyword>
<dbReference type="InterPro" id="IPR004812">
    <property type="entry name" value="Efflux_drug-R_Bcr/CmlA"/>
</dbReference>
<dbReference type="EMBL" id="CP104965">
    <property type="protein sequence ID" value="UXN72042.1"/>
    <property type="molecule type" value="Genomic_DNA"/>
</dbReference>
<evidence type="ECO:0000256" key="6">
    <source>
        <dbReference type="ARBA" id="ARBA00022989"/>
    </source>
</evidence>
<dbReference type="NCBIfam" id="TIGR00710">
    <property type="entry name" value="efflux_Bcr_CflA"/>
    <property type="match status" value="1"/>
</dbReference>
<keyword evidence="8" id="KW-0997">Cell inner membrane</keyword>
<evidence type="ECO:0000313" key="10">
    <source>
        <dbReference type="EMBL" id="UXN72042.1"/>
    </source>
</evidence>
<evidence type="ECO:0000256" key="3">
    <source>
        <dbReference type="ARBA" id="ARBA00022448"/>
    </source>
</evidence>
<keyword evidence="5 8" id="KW-0812">Transmembrane</keyword>
<feature type="transmembrane region" description="Helical" evidence="8">
    <location>
        <begin position="16"/>
        <end position="36"/>
    </location>
</feature>
<feature type="transmembrane region" description="Helical" evidence="8">
    <location>
        <begin position="378"/>
        <end position="397"/>
    </location>
</feature>
<evidence type="ECO:0000256" key="4">
    <source>
        <dbReference type="ARBA" id="ARBA00022475"/>
    </source>
</evidence>
<dbReference type="PANTHER" id="PTHR23502">
    <property type="entry name" value="MAJOR FACILITATOR SUPERFAMILY"/>
    <property type="match status" value="1"/>
</dbReference>
<dbReference type="Gene3D" id="1.20.1720.10">
    <property type="entry name" value="Multidrug resistance protein D"/>
    <property type="match status" value="1"/>
</dbReference>
<dbReference type="PROSITE" id="PS50850">
    <property type="entry name" value="MFS"/>
    <property type="match status" value="1"/>
</dbReference>
<keyword evidence="3 8" id="KW-0813">Transport</keyword>
<feature type="transmembrane region" description="Helical" evidence="8">
    <location>
        <begin position="85"/>
        <end position="103"/>
    </location>
</feature>
<dbReference type="CDD" id="cd17320">
    <property type="entry name" value="MFS_MdfA_MDR_like"/>
    <property type="match status" value="1"/>
</dbReference>
<dbReference type="SUPFAM" id="SSF103473">
    <property type="entry name" value="MFS general substrate transporter"/>
    <property type="match status" value="1"/>
</dbReference>
<proteinExistence type="inferred from homology"/>
<keyword evidence="4" id="KW-1003">Cell membrane</keyword>
<keyword evidence="11" id="KW-1185">Reference proteome</keyword>
<protein>
    <recommendedName>
        <fullName evidence="8">Bcr/CflA family efflux transporter</fullName>
    </recommendedName>
</protein>
<evidence type="ECO:0000256" key="1">
    <source>
        <dbReference type="ARBA" id="ARBA00004651"/>
    </source>
</evidence>
<evidence type="ECO:0000256" key="2">
    <source>
        <dbReference type="ARBA" id="ARBA00006236"/>
    </source>
</evidence>
<dbReference type="Proteomes" id="UP001061862">
    <property type="component" value="Chromosome"/>
</dbReference>
<name>A0ABY6CKX9_9HYPH</name>
<evidence type="ECO:0000313" key="11">
    <source>
        <dbReference type="Proteomes" id="UP001061862"/>
    </source>
</evidence>
<dbReference type="InterPro" id="IPR020846">
    <property type="entry name" value="MFS_dom"/>
</dbReference>
<feature type="transmembrane region" description="Helical" evidence="8">
    <location>
        <begin position="56"/>
        <end position="73"/>
    </location>
</feature>
<accession>A0ABY6CKX9</accession>
<feature type="transmembrane region" description="Helical" evidence="8">
    <location>
        <begin position="225"/>
        <end position="250"/>
    </location>
</feature>
<reference evidence="10 11" key="1">
    <citation type="submission" date="2022-09" db="EMBL/GenBank/DDBJ databases">
        <title>Interaction between co-microsymbionts with complementary sets of symbiotic genes in legume-rhizobium systems.</title>
        <authorList>
            <person name="Safronova V."/>
            <person name="Sazanova A."/>
            <person name="Afonin A."/>
            <person name="Chirak E."/>
        </authorList>
    </citation>
    <scope>NUCLEOTIDE SEQUENCE [LARGE SCALE GENOMIC DNA]</scope>
    <source>
        <strain evidence="10 11">A18/4-1</strain>
    </source>
</reference>
<dbReference type="RefSeq" id="WP_262171856.1">
    <property type="nucleotide sequence ID" value="NZ_CP104965.1"/>
</dbReference>
<evidence type="ECO:0000256" key="7">
    <source>
        <dbReference type="ARBA" id="ARBA00023136"/>
    </source>
</evidence>
<dbReference type="InterPro" id="IPR036259">
    <property type="entry name" value="MFS_trans_sf"/>
</dbReference>
<dbReference type="InterPro" id="IPR011701">
    <property type="entry name" value="MFS"/>
</dbReference>
<dbReference type="PANTHER" id="PTHR23502:SF132">
    <property type="entry name" value="POLYAMINE TRANSPORTER 2-RELATED"/>
    <property type="match status" value="1"/>
</dbReference>
<feature type="transmembrane region" description="Helical" evidence="8">
    <location>
        <begin position="109"/>
        <end position="130"/>
    </location>
</feature>
<dbReference type="Pfam" id="PF07690">
    <property type="entry name" value="MFS_1"/>
    <property type="match status" value="1"/>
</dbReference>
<feature type="domain" description="Major facilitator superfamily (MFS) profile" evidence="9">
    <location>
        <begin position="18"/>
        <end position="402"/>
    </location>
</feature>
<feature type="transmembrane region" description="Helical" evidence="8">
    <location>
        <begin position="351"/>
        <end position="372"/>
    </location>
</feature>
<feature type="transmembrane region" description="Helical" evidence="8">
    <location>
        <begin position="256"/>
        <end position="276"/>
    </location>
</feature>
<feature type="transmembrane region" description="Helical" evidence="8">
    <location>
        <begin position="288"/>
        <end position="310"/>
    </location>
</feature>
<comment type="subcellular location">
    <subcellularLocation>
        <location evidence="8">Cell inner membrane</location>
        <topology evidence="8">Multi-pass membrane protein</topology>
    </subcellularLocation>
    <subcellularLocation>
        <location evidence="1">Cell membrane</location>
        <topology evidence="1">Multi-pass membrane protein</topology>
    </subcellularLocation>
</comment>
<feature type="transmembrane region" description="Helical" evidence="8">
    <location>
        <begin position="172"/>
        <end position="192"/>
    </location>
</feature>
<comment type="similarity">
    <text evidence="2 8">Belongs to the major facilitator superfamily. Bcr/CmlA family.</text>
</comment>
<feature type="transmembrane region" description="Helical" evidence="8">
    <location>
        <begin position="142"/>
        <end position="166"/>
    </location>
</feature>
<organism evidence="10 11">
    <name type="scientific">Devosia neptuniae</name>
    <dbReference type="NCBI Taxonomy" id="191302"/>
    <lineage>
        <taxon>Bacteria</taxon>
        <taxon>Pseudomonadati</taxon>
        <taxon>Pseudomonadota</taxon>
        <taxon>Alphaproteobacteria</taxon>
        <taxon>Hyphomicrobiales</taxon>
        <taxon>Devosiaceae</taxon>
        <taxon>Devosia</taxon>
    </lineage>
</organism>
<evidence type="ECO:0000259" key="9">
    <source>
        <dbReference type="PROSITE" id="PS50850"/>
    </source>
</evidence>
<sequence>MTVSSASTSAENYRGIWLTILLSLLLGFASISTDLYLPAMPSMGAQLGASQGQLELTVSGYLMGFALGQLFWGPVSDRFGRKVPLMLGIAIFVVGAAGCALSTDATQLIAARIVQALGASAAVVLGRAMVRDLFHRDEAARMLSTLMLIMGIAPMIGPSVGAQILALSSWQSIFWVLVGVGGVTLIGLARTAESLPRSMRGEGNLAQAFLAYGPHFKNAKLMAHAMILGCFGAGVFAYVAGSSFVFIEYFSLSPQAYGLIFASGIGGIMLSNAVNLRLVGRFGSNRMLFIGTSIAAVAGLLILLVASAGWGGWIGFSIALFAYIGMNGLIGANAIAGGLSSVEQGTGSASALLGFAQYGGGMVGSALIGLLANGTPMPMALIISASTTCAVVISLTISRRRASQ</sequence>
<evidence type="ECO:0000256" key="8">
    <source>
        <dbReference type="RuleBase" id="RU365088"/>
    </source>
</evidence>
<evidence type="ECO:0000256" key="5">
    <source>
        <dbReference type="ARBA" id="ARBA00022692"/>
    </source>
</evidence>
<feature type="transmembrane region" description="Helical" evidence="8">
    <location>
        <begin position="316"/>
        <end position="339"/>
    </location>
</feature>
<gene>
    <name evidence="10" type="ORF">N8A98_13035</name>
</gene>
<keyword evidence="6 8" id="KW-1133">Transmembrane helix</keyword>